<keyword evidence="3" id="KW-0255">Endonuclease</keyword>
<feature type="region of interest" description="Disordered" evidence="1">
    <location>
        <begin position="223"/>
        <end position="256"/>
    </location>
</feature>
<dbReference type="InterPro" id="IPR005135">
    <property type="entry name" value="Endo/exonuclease/phosphatase"/>
</dbReference>
<dbReference type="Pfam" id="PF03372">
    <property type="entry name" value="Exo_endo_phos"/>
    <property type="match status" value="1"/>
</dbReference>
<evidence type="ECO:0000256" key="1">
    <source>
        <dbReference type="SAM" id="MobiDB-lite"/>
    </source>
</evidence>
<protein>
    <submittedName>
        <fullName evidence="3">Endonuclease/exonuclease/phosphatase family protein</fullName>
    </submittedName>
</protein>
<evidence type="ECO:0000313" key="4">
    <source>
        <dbReference type="Proteomes" id="UP000318590"/>
    </source>
</evidence>
<dbReference type="InterPro" id="IPR036691">
    <property type="entry name" value="Endo/exonu/phosph_ase_sf"/>
</dbReference>
<evidence type="ECO:0000259" key="2">
    <source>
        <dbReference type="Pfam" id="PF03372"/>
    </source>
</evidence>
<keyword evidence="4" id="KW-1185">Reference proteome</keyword>
<keyword evidence="3" id="KW-0269">Exonuclease</keyword>
<dbReference type="GO" id="GO:0004519">
    <property type="term" value="F:endonuclease activity"/>
    <property type="evidence" value="ECO:0007669"/>
    <property type="project" value="UniProtKB-KW"/>
</dbReference>
<dbReference type="EMBL" id="VFSV01000008">
    <property type="protein sequence ID" value="TRD22104.1"/>
    <property type="molecule type" value="Genomic_DNA"/>
</dbReference>
<organism evidence="3 4">
    <name type="scientific">Palleronia caenipelagi</name>
    <dbReference type="NCBI Taxonomy" id="2489174"/>
    <lineage>
        <taxon>Bacteria</taxon>
        <taxon>Pseudomonadati</taxon>
        <taxon>Pseudomonadota</taxon>
        <taxon>Alphaproteobacteria</taxon>
        <taxon>Rhodobacterales</taxon>
        <taxon>Roseobacteraceae</taxon>
        <taxon>Palleronia</taxon>
    </lineage>
</organism>
<keyword evidence="3" id="KW-0540">Nuclease</keyword>
<reference evidence="3 4" key="1">
    <citation type="submission" date="2019-06" db="EMBL/GenBank/DDBJ databases">
        <title>Paenimaribius caenipelagi gen. nov., sp. nov., isolated from a tidal flat.</title>
        <authorList>
            <person name="Yoon J.-H."/>
        </authorList>
    </citation>
    <scope>NUCLEOTIDE SEQUENCE [LARGE SCALE GENOMIC DNA]</scope>
    <source>
        <strain evidence="3 4">JBTF-M29</strain>
    </source>
</reference>
<dbReference type="Gene3D" id="3.60.10.10">
    <property type="entry name" value="Endonuclease/exonuclease/phosphatase"/>
    <property type="match status" value="1"/>
</dbReference>
<dbReference type="Proteomes" id="UP000318590">
    <property type="component" value="Unassembled WGS sequence"/>
</dbReference>
<feature type="domain" description="Endonuclease/exonuclease/phosphatase" evidence="2">
    <location>
        <begin position="4"/>
        <end position="286"/>
    </location>
</feature>
<dbReference type="SUPFAM" id="SSF56219">
    <property type="entry name" value="DNase I-like"/>
    <property type="match status" value="1"/>
</dbReference>
<sequence>MRGEDARIEAALALILATRADILVLQDIDYDAGQATLGALADRLRSNGLDYPHLFSALPNSGMRTGLDLDGDGQLNGPRDAQGYGRFAGAHGMAVLSRYPFDLGGVTDLSALLWRDLPGGIPPELGYATEVQRLSSVAHWVLPVVVGDTRLTLLTWAATPPVFDGPEDRNGRRANDEAALWMRLLDGVLELPAPEPPYVILGLANVDPLDGEGRRDALNALLSDSRLQDPQPRSTGAAQEADPQHSGDPALDTAAYDMPPGNLRLSYVLPSAGLHVDGSGVVWGVDGLDDLPPHRPVWVDLRLKDAP</sequence>
<proteinExistence type="predicted"/>
<dbReference type="AlphaFoldDB" id="A0A547Q6V4"/>
<name>A0A547Q6V4_9RHOB</name>
<gene>
    <name evidence="3" type="ORF">FEV53_06690</name>
</gene>
<keyword evidence="3" id="KW-0378">Hydrolase</keyword>
<dbReference type="OrthoDB" id="292013at2"/>
<evidence type="ECO:0000313" key="3">
    <source>
        <dbReference type="EMBL" id="TRD22104.1"/>
    </source>
</evidence>
<accession>A0A547Q6V4</accession>
<comment type="caution">
    <text evidence="3">The sequence shown here is derived from an EMBL/GenBank/DDBJ whole genome shotgun (WGS) entry which is preliminary data.</text>
</comment>
<dbReference type="GO" id="GO:0004527">
    <property type="term" value="F:exonuclease activity"/>
    <property type="evidence" value="ECO:0007669"/>
    <property type="project" value="UniProtKB-KW"/>
</dbReference>